<sequence length="65" mass="7503">MRDSREVPPAEADLAALVDRIHTDLRQERKARRWRENAPERKKTMLVALILLIPIAIGLYLSIVI</sequence>
<feature type="transmembrane region" description="Helical" evidence="1">
    <location>
        <begin position="45"/>
        <end position="63"/>
    </location>
</feature>
<evidence type="ECO:0000313" key="3">
    <source>
        <dbReference type="Proteomes" id="UP001160625"/>
    </source>
</evidence>
<evidence type="ECO:0000256" key="1">
    <source>
        <dbReference type="SAM" id="Phobius"/>
    </source>
</evidence>
<accession>A0ABT6MW83</accession>
<dbReference type="RefSeq" id="WP_281042648.1">
    <property type="nucleotide sequence ID" value="NZ_JARYGZ010000001.1"/>
</dbReference>
<organism evidence="2 3">
    <name type="scientific">Sphingomonas oryzagri</name>
    <dbReference type="NCBI Taxonomy" id="3042314"/>
    <lineage>
        <taxon>Bacteria</taxon>
        <taxon>Pseudomonadati</taxon>
        <taxon>Pseudomonadota</taxon>
        <taxon>Alphaproteobacteria</taxon>
        <taxon>Sphingomonadales</taxon>
        <taxon>Sphingomonadaceae</taxon>
        <taxon>Sphingomonas</taxon>
    </lineage>
</organism>
<dbReference type="EMBL" id="JARYGZ010000001">
    <property type="protein sequence ID" value="MDH7637290.1"/>
    <property type="molecule type" value="Genomic_DNA"/>
</dbReference>
<reference evidence="2" key="1">
    <citation type="submission" date="2023-04" db="EMBL/GenBank/DDBJ databases">
        <title>Sphingomonas sp. MAHUQ-71 isolated from rice field.</title>
        <authorList>
            <person name="Huq M.A."/>
        </authorList>
    </citation>
    <scope>NUCLEOTIDE SEQUENCE</scope>
    <source>
        <strain evidence="2">MAHUQ-71</strain>
    </source>
</reference>
<name>A0ABT6MW83_9SPHN</name>
<proteinExistence type="predicted"/>
<keyword evidence="1" id="KW-0812">Transmembrane</keyword>
<gene>
    <name evidence="2" type="ORF">QGN17_00975</name>
</gene>
<protein>
    <submittedName>
        <fullName evidence="2">Uncharacterized protein</fullName>
    </submittedName>
</protein>
<evidence type="ECO:0000313" key="2">
    <source>
        <dbReference type="EMBL" id="MDH7637290.1"/>
    </source>
</evidence>
<comment type="caution">
    <text evidence="2">The sequence shown here is derived from an EMBL/GenBank/DDBJ whole genome shotgun (WGS) entry which is preliminary data.</text>
</comment>
<dbReference type="Proteomes" id="UP001160625">
    <property type="component" value="Unassembled WGS sequence"/>
</dbReference>
<keyword evidence="1" id="KW-1133">Transmembrane helix</keyword>
<keyword evidence="3" id="KW-1185">Reference proteome</keyword>
<keyword evidence="1" id="KW-0472">Membrane</keyword>